<dbReference type="GO" id="GO:0032454">
    <property type="term" value="F:histone H3K9 demethylase activity"/>
    <property type="evidence" value="ECO:0007669"/>
    <property type="project" value="InterPro"/>
</dbReference>
<dbReference type="GO" id="GO:0000785">
    <property type="term" value="C:chromatin"/>
    <property type="evidence" value="ECO:0007669"/>
    <property type="project" value="TreeGrafter"/>
</dbReference>
<keyword evidence="6" id="KW-0862">Zinc</keyword>
<evidence type="ECO:0000256" key="8">
    <source>
        <dbReference type="ARBA" id="ARBA00023004"/>
    </source>
</evidence>
<reference evidence="18" key="2">
    <citation type="submission" date="2025-08" db="UniProtKB">
        <authorList>
            <consortium name="RefSeq"/>
        </authorList>
    </citation>
    <scope>IDENTIFICATION</scope>
    <source>
        <tissue evidence="18">Leaf</tissue>
    </source>
</reference>
<evidence type="ECO:0000256" key="13">
    <source>
        <dbReference type="PROSITE-ProRule" id="PRU00175"/>
    </source>
</evidence>
<dbReference type="GO" id="GO:0031490">
    <property type="term" value="F:chromatin DNA binding"/>
    <property type="evidence" value="ECO:0007669"/>
    <property type="project" value="TreeGrafter"/>
</dbReference>
<evidence type="ECO:0000259" key="16">
    <source>
        <dbReference type="PROSITE" id="PS51184"/>
    </source>
</evidence>
<evidence type="ECO:0000259" key="15">
    <source>
        <dbReference type="PROSITE" id="PS50089"/>
    </source>
</evidence>
<comment type="similarity">
    <text evidence="3">Belongs to the JARID1 histone demethylase family.</text>
</comment>
<feature type="compositionally biased region" description="Polar residues" evidence="14">
    <location>
        <begin position="133"/>
        <end position="142"/>
    </location>
</feature>
<feature type="compositionally biased region" description="Basic and acidic residues" evidence="14">
    <location>
        <begin position="37"/>
        <end position="46"/>
    </location>
</feature>
<dbReference type="SMART" id="SM00558">
    <property type="entry name" value="JmjC"/>
    <property type="match status" value="1"/>
</dbReference>
<dbReference type="Proteomes" id="UP000515151">
    <property type="component" value="Chromosome 5"/>
</dbReference>
<dbReference type="InterPro" id="IPR018866">
    <property type="entry name" value="Znf-4CXXC_R1"/>
</dbReference>
<evidence type="ECO:0000256" key="3">
    <source>
        <dbReference type="ARBA" id="ARBA00006801"/>
    </source>
</evidence>
<protein>
    <submittedName>
        <fullName evidence="18">Lysine-specific demethylase JMJ25 isoform X1</fullName>
    </submittedName>
</protein>
<evidence type="ECO:0000313" key="17">
    <source>
        <dbReference type="Proteomes" id="UP000515151"/>
    </source>
</evidence>
<evidence type="ECO:0000256" key="14">
    <source>
        <dbReference type="SAM" id="MobiDB-lite"/>
    </source>
</evidence>
<keyword evidence="10" id="KW-0804">Transcription</keyword>
<name>A0A6P8DHB2_PUNGR</name>
<evidence type="ECO:0000256" key="12">
    <source>
        <dbReference type="ARBA" id="ARBA00060112"/>
    </source>
</evidence>
<evidence type="ECO:0000256" key="5">
    <source>
        <dbReference type="ARBA" id="ARBA00022771"/>
    </source>
</evidence>
<keyword evidence="8" id="KW-0408">Iron</keyword>
<dbReference type="FunFam" id="2.60.120.650:FF:000026">
    <property type="entry name" value="Transcription factor jumonji domain-containing protein"/>
    <property type="match status" value="1"/>
</dbReference>
<dbReference type="InterPro" id="IPR003347">
    <property type="entry name" value="JmjC_dom"/>
</dbReference>
<dbReference type="GO" id="GO:0016491">
    <property type="term" value="F:oxidoreductase activity"/>
    <property type="evidence" value="ECO:0007669"/>
    <property type="project" value="UniProtKB-KW"/>
</dbReference>
<feature type="region of interest" description="Disordered" evidence="14">
    <location>
        <begin position="35"/>
        <end position="77"/>
    </location>
</feature>
<keyword evidence="17" id="KW-1185">Reference proteome</keyword>
<dbReference type="InterPro" id="IPR045109">
    <property type="entry name" value="LSDs-like"/>
</dbReference>
<accession>A0A6P8DHB2</accession>
<keyword evidence="7" id="KW-0560">Oxidoreductase</keyword>
<dbReference type="Gene3D" id="2.60.120.650">
    <property type="entry name" value="Cupin"/>
    <property type="match status" value="1"/>
</dbReference>
<dbReference type="GO" id="GO:0003712">
    <property type="term" value="F:transcription coregulator activity"/>
    <property type="evidence" value="ECO:0007669"/>
    <property type="project" value="TreeGrafter"/>
</dbReference>
<dbReference type="AlphaFoldDB" id="A0A6P8DHB2"/>
<feature type="domain" description="RING-type" evidence="15">
    <location>
        <begin position="255"/>
        <end position="302"/>
    </location>
</feature>
<feature type="region of interest" description="Disordered" evidence="14">
    <location>
        <begin position="133"/>
        <end position="152"/>
    </location>
</feature>
<dbReference type="PANTHER" id="PTHR12549:SF37">
    <property type="entry name" value="LYSINE-SPECIFIC DEMETHYLASE JMJ26"/>
    <property type="match status" value="1"/>
</dbReference>
<dbReference type="Pfam" id="PF02373">
    <property type="entry name" value="JmjC"/>
    <property type="match status" value="1"/>
</dbReference>
<dbReference type="GO" id="GO:0000118">
    <property type="term" value="C:histone deacetylase complex"/>
    <property type="evidence" value="ECO:0007669"/>
    <property type="project" value="TreeGrafter"/>
</dbReference>
<evidence type="ECO:0000313" key="18">
    <source>
        <dbReference type="RefSeq" id="XP_031396712.1"/>
    </source>
</evidence>
<dbReference type="PROSITE" id="PS50089">
    <property type="entry name" value="ZF_RING_2"/>
    <property type="match status" value="1"/>
</dbReference>
<keyword evidence="11" id="KW-0539">Nucleus</keyword>
<organism evidence="17 18">
    <name type="scientific">Punica granatum</name>
    <name type="common">Pomegranate</name>
    <dbReference type="NCBI Taxonomy" id="22663"/>
    <lineage>
        <taxon>Eukaryota</taxon>
        <taxon>Viridiplantae</taxon>
        <taxon>Streptophyta</taxon>
        <taxon>Embryophyta</taxon>
        <taxon>Tracheophyta</taxon>
        <taxon>Spermatophyta</taxon>
        <taxon>Magnoliopsida</taxon>
        <taxon>eudicotyledons</taxon>
        <taxon>Gunneridae</taxon>
        <taxon>Pentapetalae</taxon>
        <taxon>rosids</taxon>
        <taxon>malvids</taxon>
        <taxon>Myrtales</taxon>
        <taxon>Lythraceae</taxon>
        <taxon>Punica</taxon>
    </lineage>
</organism>
<comment type="cofactor">
    <cofactor evidence="1">
        <name>Fe(2+)</name>
        <dbReference type="ChEBI" id="CHEBI:29033"/>
    </cofactor>
</comment>
<keyword evidence="9" id="KW-0805">Transcription regulation</keyword>
<dbReference type="PANTHER" id="PTHR12549">
    <property type="entry name" value="JMJC DOMAIN-CONTAINING HISTONE DEMETHYLATION PROTEIN"/>
    <property type="match status" value="1"/>
</dbReference>
<gene>
    <name evidence="18" type="primary">LOC116207762</name>
</gene>
<dbReference type="InterPro" id="IPR001841">
    <property type="entry name" value="Znf_RING"/>
</dbReference>
<evidence type="ECO:0000256" key="6">
    <source>
        <dbReference type="ARBA" id="ARBA00022833"/>
    </source>
</evidence>
<comment type="function">
    <text evidence="12">May function as histone H3 lysine demethylase and be involved in regulation of gene expression.</text>
</comment>
<feature type="domain" description="JmjC" evidence="16">
    <location>
        <begin position="676"/>
        <end position="904"/>
    </location>
</feature>
<reference evidence="17" key="1">
    <citation type="journal article" date="2020" name="Plant Biotechnol. J.">
        <title>The pomegranate (Punica granatum L.) draft genome dissects genetic divergence between soft- and hard-seeded cultivars.</title>
        <authorList>
            <person name="Luo X."/>
            <person name="Li H."/>
            <person name="Wu Z."/>
            <person name="Yao W."/>
            <person name="Zhao P."/>
            <person name="Cao D."/>
            <person name="Yu H."/>
            <person name="Li K."/>
            <person name="Poudel K."/>
            <person name="Zhao D."/>
            <person name="Zhang F."/>
            <person name="Xia X."/>
            <person name="Chen L."/>
            <person name="Wang Q."/>
            <person name="Jing D."/>
            <person name="Cao S."/>
        </authorList>
    </citation>
    <scope>NUCLEOTIDE SEQUENCE [LARGE SCALE GENOMIC DNA]</scope>
    <source>
        <strain evidence="17">cv. Tunisia</strain>
    </source>
</reference>
<dbReference type="GO" id="GO:0006357">
    <property type="term" value="P:regulation of transcription by RNA polymerase II"/>
    <property type="evidence" value="ECO:0007669"/>
    <property type="project" value="TreeGrafter"/>
</dbReference>
<evidence type="ECO:0000256" key="11">
    <source>
        <dbReference type="ARBA" id="ARBA00023242"/>
    </source>
</evidence>
<keyword evidence="5 13" id="KW-0863">Zinc-finger</keyword>
<comment type="subcellular location">
    <subcellularLocation>
        <location evidence="2">Nucleus</location>
    </subcellularLocation>
</comment>
<keyword evidence="4" id="KW-0479">Metal-binding</keyword>
<dbReference type="RefSeq" id="XP_031396712.1">
    <property type="nucleotide sequence ID" value="XM_031540852.1"/>
</dbReference>
<evidence type="ECO:0000256" key="10">
    <source>
        <dbReference type="ARBA" id="ARBA00023163"/>
    </source>
</evidence>
<sequence length="1013" mass="116122">MAAILLPKQQQFGHYTEKGVRRIIRSPNVSRLLKKPKLQDFKRPSRIDISSDEDEDDREEKKMGPVTPAKRRVGLSRKRKLDEDPEFFDCVKITKRHKSDLMRRSSATPASSWTSSGDEARTNDQGRSINTVVSSRAKSFTRTGRVPIGKPLNGMKKRRRLVLISDSESSDFEEEMITVKIKEHRKAQNSENTLVVEKPVKCSGEKKSLSMNHSYVSKHVAAVSRRSPPITQKVDFHCDSRCKPGNSKPRGRVSCHQCRNNERRIVVPCKNCKQNFYCIQCIKQWYPDKLEEEIAELCPFCRRNCNCNNCLHCNGVIEIPEITMDDSEKVKHLHYLMGLLLPFIRRISEQQFVETEIEASILGKQPSEVEVPVSFSYSDERVYCDHCATSILDLHRSCPNCSLEICLSCCKEIREGTLLPRSEMKILYQNKGQEYIHGGDPRPEIHPSQACQNFTQVDGLLVWKSNSDGSITCAPKQMGGCGQCTLELKRIRPKEWITGLVKSAEKLLEICRVKQKTLNKGDDLNNFLLSRKAASRDGSDDNYLYCPSLRDTLELTNFQTHWAKGEPVIVRDVLEQTPGLSWDPMVMWRALSEHVNSEVSSKTSEVRAIDCLACCEVEITTKQFFKGYSEGRTYGNHWPEMLKLKDWPPSDKFEDVLPRHCDEFISALPFQMYTNPKSGFLNLAVKLPANVLKPDLGPKSYIAYGVKEELGRGDSVTKLHCDVSDAVNILTHAAEVDLTEEQQSGIDRLKRRHRMQDIKEGLIQEEEERIPDGFCEGSSNREERTEQKGGALWDIFRREDVPKLEAYLTKHYREFRHTFCSPMTEVIHPIHDQSFYLTAKHKQKLKEEYGVEAWTFEQDVGEAVFIPAGCPHQVRNLKSCTKVALDFVSPENLDECFRLTEEFRQLPRNHKIREDKLEVIFSATQPDPNKIFPFTSYDFLPLTRFFSCLPGTDKEDGSLCSRTSRSRSRRLVWDSASHYKRPLTSAGDLSKKMYVAEKLILRSAFHPGLRFLL</sequence>
<evidence type="ECO:0000256" key="7">
    <source>
        <dbReference type="ARBA" id="ARBA00023002"/>
    </source>
</evidence>
<proteinExistence type="inferred from homology"/>
<dbReference type="OrthoDB" id="1667110at2759"/>
<evidence type="ECO:0000256" key="9">
    <source>
        <dbReference type="ARBA" id="ARBA00023015"/>
    </source>
</evidence>
<evidence type="ECO:0000256" key="4">
    <source>
        <dbReference type="ARBA" id="ARBA00022723"/>
    </source>
</evidence>
<dbReference type="Pfam" id="PF10497">
    <property type="entry name" value="zf-4CXXC_R1"/>
    <property type="match status" value="1"/>
</dbReference>
<dbReference type="PROSITE" id="PS51184">
    <property type="entry name" value="JMJC"/>
    <property type="match status" value="1"/>
</dbReference>
<evidence type="ECO:0000256" key="1">
    <source>
        <dbReference type="ARBA" id="ARBA00001954"/>
    </source>
</evidence>
<dbReference type="SUPFAM" id="SSF51197">
    <property type="entry name" value="Clavaminate synthase-like"/>
    <property type="match status" value="1"/>
</dbReference>
<feature type="compositionally biased region" description="Low complexity" evidence="14">
    <location>
        <begin position="105"/>
        <end position="116"/>
    </location>
</feature>
<dbReference type="GeneID" id="116207762"/>
<feature type="region of interest" description="Disordered" evidence="14">
    <location>
        <begin position="98"/>
        <end position="127"/>
    </location>
</feature>
<dbReference type="GO" id="GO:0008270">
    <property type="term" value="F:zinc ion binding"/>
    <property type="evidence" value="ECO:0007669"/>
    <property type="project" value="UniProtKB-KW"/>
</dbReference>
<evidence type="ECO:0000256" key="2">
    <source>
        <dbReference type="ARBA" id="ARBA00004123"/>
    </source>
</evidence>